<sequence>MKLKLGIGVILAVMGLWLTGCQSAGSNDSGALNQTEAVSGTNGSSSTQESSGTQESSSTNESNTNHVHDEEDDHNHNHDHDHDHEHNHDHNHGHHHDHDEEAEAIYKGFFEDSQVQNRTLSDWEGDWQSVYPYLLDGTLDEVFAHKAEDSGKMTAEEYKEYYDVGYKTDTERIVIEGDTVTFFTKGQQHSGKYQSDGYEILTYEAGNRGVRYIFKSVEEVEGLPRYIQFSDHRINPSKSDHFHLYWGDDRKALLEEVTNWPTYYPSDMDGHSIAHEMMAH</sequence>
<evidence type="ECO:0000256" key="2">
    <source>
        <dbReference type="ARBA" id="ARBA00022833"/>
    </source>
</evidence>
<feature type="compositionally biased region" description="Low complexity" evidence="3">
    <location>
        <begin position="39"/>
        <end position="65"/>
    </location>
</feature>
<keyword evidence="7" id="KW-1185">Reference proteome</keyword>
<evidence type="ECO:0000313" key="6">
    <source>
        <dbReference type="EMBL" id="OOC61659.1"/>
    </source>
</evidence>
<organism evidence="6 7">
    <name type="scientific">Paenibacillus ihbetae</name>
    <dbReference type="NCBI Taxonomy" id="1870820"/>
    <lineage>
        <taxon>Bacteria</taxon>
        <taxon>Bacillati</taxon>
        <taxon>Bacillota</taxon>
        <taxon>Bacilli</taxon>
        <taxon>Bacillales</taxon>
        <taxon>Paenibacillaceae</taxon>
        <taxon>Paenibacillus</taxon>
    </lineage>
</organism>
<evidence type="ECO:0000256" key="1">
    <source>
        <dbReference type="ARBA" id="ARBA00022729"/>
    </source>
</evidence>
<keyword evidence="2" id="KW-0862">Zinc</keyword>
<dbReference type="InterPro" id="IPR015304">
    <property type="entry name" value="ZinT_dom"/>
</dbReference>
<feature type="compositionally biased region" description="Polar residues" evidence="3">
    <location>
        <begin position="26"/>
        <end position="38"/>
    </location>
</feature>
<accession>A0ABX3JVG5</accession>
<evidence type="ECO:0000313" key="7">
    <source>
        <dbReference type="Proteomes" id="UP000189059"/>
    </source>
</evidence>
<dbReference type="InterPro" id="IPR012674">
    <property type="entry name" value="Calycin"/>
</dbReference>
<evidence type="ECO:0000256" key="3">
    <source>
        <dbReference type="SAM" id="MobiDB-lite"/>
    </source>
</evidence>
<dbReference type="RefSeq" id="WP_077566464.1">
    <property type="nucleotide sequence ID" value="NZ_MRVI01000001.1"/>
</dbReference>
<dbReference type="EMBL" id="MRVI01000001">
    <property type="protein sequence ID" value="OOC61659.1"/>
    <property type="molecule type" value="Genomic_DNA"/>
</dbReference>
<feature type="signal peptide" evidence="4">
    <location>
        <begin position="1"/>
        <end position="24"/>
    </location>
</feature>
<dbReference type="SUPFAM" id="SSF50814">
    <property type="entry name" value="Lipocalins"/>
    <property type="match status" value="1"/>
</dbReference>
<feature type="compositionally biased region" description="Basic and acidic residues" evidence="3">
    <location>
        <begin position="66"/>
        <end position="90"/>
    </location>
</feature>
<reference evidence="6 7" key="1">
    <citation type="submission" date="2016-12" db="EMBL/GenBank/DDBJ databases">
        <title>Genome sequencing and description of Paenibacillus sp. nov. from high altitude lake in the Indian Trans- Himalayas.</title>
        <authorList>
            <person name="Kiran S."/>
            <person name="Swarnkar M.K."/>
            <person name="Rana A."/>
            <person name="Tewari R."/>
            <person name="Gulati A."/>
        </authorList>
    </citation>
    <scope>NUCLEOTIDE SEQUENCE [LARGE SCALE GENOMIC DNA]</scope>
    <source>
        <strain evidence="6 7">IHBB 9951</strain>
    </source>
</reference>
<protein>
    <submittedName>
        <fullName evidence="6">Metal-binding protein ZinT</fullName>
    </submittedName>
</protein>
<dbReference type="Proteomes" id="UP000189059">
    <property type="component" value="Unassembled WGS sequence"/>
</dbReference>
<gene>
    <name evidence="6" type="ORF">BBD40_07175</name>
</gene>
<feature type="domain" description="ZinT" evidence="5">
    <location>
        <begin position="102"/>
        <end position="280"/>
    </location>
</feature>
<evidence type="ECO:0000259" key="5">
    <source>
        <dbReference type="Pfam" id="PF09223"/>
    </source>
</evidence>
<keyword evidence="1 4" id="KW-0732">Signal</keyword>
<feature type="chain" id="PRO_5046758024" evidence="4">
    <location>
        <begin position="25"/>
        <end position="280"/>
    </location>
</feature>
<dbReference type="Gene3D" id="2.40.128.20">
    <property type="match status" value="1"/>
</dbReference>
<name>A0ABX3JVG5_9BACL</name>
<feature type="region of interest" description="Disordered" evidence="3">
    <location>
        <begin position="26"/>
        <end position="100"/>
    </location>
</feature>
<dbReference type="Pfam" id="PF09223">
    <property type="entry name" value="ZinT"/>
    <property type="match status" value="1"/>
</dbReference>
<dbReference type="PROSITE" id="PS51257">
    <property type="entry name" value="PROKAR_LIPOPROTEIN"/>
    <property type="match status" value="1"/>
</dbReference>
<evidence type="ECO:0000256" key="4">
    <source>
        <dbReference type="SAM" id="SignalP"/>
    </source>
</evidence>
<proteinExistence type="predicted"/>
<comment type="caution">
    <text evidence="6">The sequence shown here is derived from an EMBL/GenBank/DDBJ whole genome shotgun (WGS) entry which is preliminary data.</text>
</comment>